<feature type="domain" description="Cadherin" evidence="22">
    <location>
        <begin position="226"/>
        <end position="336"/>
    </location>
</feature>
<dbReference type="SUPFAM" id="SSF49313">
    <property type="entry name" value="Cadherin-like"/>
    <property type="match status" value="16"/>
</dbReference>
<keyword evidence="13" id="KW-0325">Glycoprotein</keyword>
<dbReference type="GO" id="GO:0000902">
    <property type="term" value="P:cell morphogenesis"/>
    <property type="evidence" value="ECO:0007669"/>
    <property type="project" value="TreeGrafter"/>
</dbReference>
<evidence type="ECO:0000256" key="1">
    <source>
        <dbReference type="ARBA" id="ARBA00004251"/>
    </source>
</evidence>
<dbReference type="SMART" id="SM00112">
    <property type="entry name" value="CA"/>
    <property type="match status" value="16"/>
</dbReference>
<feature type="region of interest" description="Disordered" evidence="18">
    <location>
        <begin position="2812"/>
        <end position="2917"/>
    </location>
</feature>
<proteinExistence type="predicted"/>
<dbReference type="FunFam" id="2.10.25.10:FF:000472">
    <property type="entry name" value="Uncharacterized protein, isoform A"/>
    <property type="match status" value="1"/>
</dbReference>
<dbReference type="GO" id="GO:0007043">
    <property type="term" value="P:cell-cell junction assembly"/>
    <property type="evidence" value="ECO:0007669"/>
    <property type="project" value="TreeGrafter"/>
</dbReference>
<dbReference type="FunFam" id="2.60.40.60:FF:000024">
    <property type="entry name" value="FAT atypical cadherin 3"/>
    <property type="match status" value="1"/>
</dbReference>
<dbReference type="GO" id="GO:0005509">
    <property type="term" value="F:calcium ion binding"/>
    <property type="evidence" value="ECO:0007669"/>
    <property type="project" value="UniProtKB-UniRule"/>
</dbReference>
<name>A0A914BM22_PATMI</name>
<dbReference type="CDD" id="cd11304">
    <property type="entry name" value="Cadherin_repeat"/>
    <property type="match status" value="17"/>
</dbReference>
<keyword evidence="3 15" id="KW-0245">EGF-like domain</keyword>
<dbReference type="Gene3D" id="2.60.120.200">
    <property type="match status" value="2"/>
</dbReference>
<evidence type="ECO:0000256" key="11">
    <source>
        <dbReference type="ARBA" id="ARBA00023136"/>
    </source>
</evidence>
<keyword evidence="2" id="KW-1003">Cell membrane</keyword>
<feature type="domain" description="EGF-like" evidence="21">
    <location>
        <begin position="2425"/>
        <end position="2463"/>
    </location>
</feature>
<dbReference type="RefSeq" id="XP_038077176.1">
    <property type="nucleotide sequence ID" value="XM_038221248.1"/>
</dbReference>
<dbReference type="InterPro" id="IPR000742">
    <property type="entry name" value="EGF"/>
</dbReference>
<feature type="domain" description="Cadherin" evidence="22">
    <location>
        <begin position="849"/>
        <end position="953"/>
    </location>
</feature>
<dbReference type="InterPro" id="IPR001881">
    <property type="entry name" value="EGF-like_Ca-bd_dom"/>
</dbReference>
<feature type="domain" description="Cadherin" evidence="22">
    <location>
        <begin position="1379"/>
        <end position="1487"/>
    </location>
</feature>
<dbReference type="PROSITE" id="PS50025">
    <property type="entry name" value="LAM_G_DOMAIN"/>
    <property type="match status" value="2"/>
</dbReference>
<dbReference type="Pfam" id="PF01049">
    <property type="entry name" value="CADH_Y-type_LIR"/>
    <property type="match status" value="1"/>
</dbReference>
<evidence type="ECO:0000256" key="18">
    <source>
        <dbReference type="SAM" id="MobiDB-lite"/>
    </source>
</evidence>
<feature type="disulfide bond" evidence="15">
    <location>
        <begin position="2220"/>
        <end position="2229"/>
    </location>
</feature>
<organism evidence="23 24">
    <name type="scientific">Patiria miniata</name>
    <name type="common">Bat star</name>
    <name type="synonym">Asterina miniata</name>
    <dbReference type="NCBI Taxonomy" id="46514"/>
    <lineage>
        <taxon>Eukaryota</taxon>
        <taxon>Metazoa</taxon>
        <taxon>Echinodermata</taxon>
        <taxon>Eleutherozoa</taxon>
        <taxon>Asterozoa</taxon>
        <taxon>Asteroidea</taxon>
        <taxon>Valvatacea</taxon>
        <taxon>Valvatida</taxon>
        <taxon>Asterinidae</taxon>
        <taxon>Patiria</taxon>
    </lineage>
</organism>
<dbReference type="Pfam" id="PF12661">
    <property type="entry name" value="hEGF"/>
    <property type="match status" value="1"/>
</dbReference>
<evidence type="ECO:0000256" key="9">
    <source>
        <dbReference type="ARBA" id="ARBA00022889"/>
    </source>
</evidence>
<dbReference type="PROSITE" id="PS00022">
    <property type="entry name" value="EGF_1"/>
    <property type="match status" value="3"/>
</dbReference>
<dbReference type="EnsemblMetazoa" id="XM_038221241.1">
    <property type="protein sequence ID" value="XP_038077169.1"/>
    <property type="gene ID" value="LOC119745014"/>
</dbReference>
<keyword evidence="8 14" id="KW-0106">Calcium</keyword>
<feature type="domain" description="EGF-like" evidence="21">
    <location>
        <begin position="2648"/>
        <end position="2686"/>
    </location>
</feature>
<dbReference type="FunFam" id="4.10.900.10:FF:000001">
    <property type="entry name" value="Cadherin 2"/>
    <property type="match status" value="1"/>
</dbReference>
<feature type="domain" description="Cadherin" evidence="22">
    <location>
        <begin position="1710"/>
        <end position="1822"/>
    </location>
</feature>
<dbReference type="PANTHER" id="PTHR24027">
    <property type="entry name" value="CADHERIN-23"/>
    <property type="match status" value="1"/>
</dbReference>
<evidence type="ECO:0000313" key="24">
    <source>
        <dbReference type="Proteomes" id="UP000887568"/>
    </source>
</evidence>
<evidence type="ECO:0000256" key="16">
    <source>
        <dbReference type="RuleBase" id="RU003318"/>
    </source>
</evidence>
<evidence type="ECO:0000256" key="17">
    <source>
        <dbReference type="RuleBase" id="RU004357"/>
    </source>
</evidence>
<keyword evidence="11 19" id="KW-0472">Membrane</keyword>
<feature type="domain" description="Cadherin" evidence="22">
    <location>
        <begin position="1165"/>
        <end position="1278"/>
    </location>
</feature>
<dbReference type="SMART" id="SM00179">
    <property type="entry name" value="EGF_CA"/>
    <property type="match status" value="4"/>
</dbReference>
<reference evidence="23" key="1">
    <citation type="submission" date="2022-11" db="UniProtKB">
        <authorList>
            <consortium name="EnsemblMetazoa"/>
        </authorList>
    </citation>
    <scope>IDENTIFICATION</scope>
</reference>
<dbReference type="InterPro" id="IPR013320">
    <property type="entry name" value="ConA-like_dom_sf"/>
</dbReference>
<dbReference type="GO" id="GO:0007156">
    <property type="term" value="P:homophilic cell adhesion via plasma membrane adhesion molecules"/>
    <property type="evidence" value="ECO:0007669"/>
    <property type="project" value="InterPro"/>
</dbReference>
<feature type="domain" description="Cadherin" evidence="22">
    <location>
        <begin position="543"/>
        <end position="647"/>
    </location>
</feature>
<dbReference type="GeneID" id="119745014"/>
<feature type="domain" description="Cadherin" evidence="22">
    <location>
        <begin position="760"/>
        <end position="847"/>
    </location>
</feature>
<comment type="function">
    <text evidence="17">Cadherins are calcium-dependent cell adhesion proteins.</text>
</comment>
<dbReference type="PROSITE" id="PS00232">
    <property type="entry name" value="CADHERIN_1"/>
    <property type="match status" value="5"/>
</dbReference>
<keyword evidence="6" id="KW-0732">Signal</keyword>
<keyword evidence="24" id="KW-1185">Reference proteome</keyword>
<dbReference type="InterPro" id="IPR020894">
    <property type="entry name" value="Cadherin_CS"/>
</dbReference>
<dbReference type="GO" id="GO:0005912">
    <property type="term" value="C:adherens junction"/>
    <property type="evidence" value="ECO:0007669"/>
    <property type="project" value="TreeGrafter"/>
</dbReference>
<dbReference type="PANTHER" id="PTHR24027:SF432">
    <property type="entry name" value="EGF-LIKE DOMAIN-CONTAINING PROTEIN"/>
    <property type="match status" value="1"/>
</dbReference>
<keyword evidence="7" id="KW-0677">Repeat</keyword>
<dbReference type="SMART" id="SM00181">
    <property type="entry name" value="EGF"/>
    <property type="match status" value="4"/>
</dbReference>
<keyword evidence="12 15" id="KW-1015">Disulfide bond</keyword>
<accession>A0A914BM22</accession>
<comment type="subcellular location">
    <subcellularLocation>
        <location evidence="1 16">Cell membrane</location>
        <topology evidence="1 16">Single-pass type I membrane protein</topology>
    </subcellularLocation>
</comment>
<dbReference type="CDD" id="cd00054">
    <property type="entry name" value="EGF_CA"/>
    <property type="match status" value="4"/>
</dbReference>
<dbReference type="InterPro" id="IPR002126">
    <property type="entry name" value="Cadherin-like_dom"/>
</dbReference>
<feature type="domain" description="Cadherin" evidence="22">
    <location>
        <begin position="1822"/>
        <end position="1950"/>
    </location>
</feature>
<evidence type="ECO:0000259" key="22">
    <source>
        <dbReference type="PROSITE" id="PS50268"/>
    </source>
</evidence>
<feature type="transmembrane region" description="Helical" evidence="19">
    <location>
        <begin position="7"/>
        <end position="30"/>
    </location>
</feature>
<dbReference type="InterPro" id="IPR027397">
    <property type="entry name" value="Catenin-bd_sf"/>
</dbReference>
<dbReference type="GO" id="GO:0016477">
    <property type="term" value="P:cell migration"/>
    <property type="evidence" value="ECO:0007669"/>
    <property type="project" value="TreeGrafter"/>
</dbReference>
<feature type="domain" description="Cadherin" evidence="22">
    <location>
        <begin position="1599"/>
        <end position="1708"/>
    </location>
</feature>
<dbReference type="InterPro" id="IPR013032">
    <property type="entry name" value="EGF-like_CS"/>
</dbReference>
<dbReference type="InterPro" id="IPR000152">
    <property type="entry name" value="EGF-type_Asp/Asn_hydroxyl_site"/>
</dbReference>
<dbReference type="Gene3D" id="4.10.900.10">
    <property type="entry name" value="TCF3-CBD (Catenin binding domain)"/>
    <property type="match status" value="1"/>
</dbReference>
<feature type="compositionally biased region" description="Low complexity" evidence="18">
    <location>
        <begin position="2874"/>
        <end position="2887"/>
    </location>
</feature>
<dbReference type="SUPFAM" id="SSF57196">
    <property type="entry name" value="EGF/Laminin"/>
    <property type="match status" value="2"/>
</dbReference>
<keyword evidence="5" id="KW-0479">Metal-binding</keyword>
<dbReference type="Pfam" id="PF24811">
    <property type="entry name" value="Ig_Shg"/>
    <property type="match status" value="1"/>
</dbReference>
<evidence type="ECO:0000256" key="5">
    <source>
        <dbReference type="ARBA" id="ARBA00022723"/>
    </source>
</evidence>
<dbReference type="GO" id="GO:0008013">
    <property type="term" value="F:beta-catenin binding"/>
    <property type="evidence" value="ECO:0007669"/>
    <property type="project" value="TreeGrafter"/>
</dbReference>
<comment type="caution">
    <text evidence="15">Lacks conserved residue(s) required for the propagation of feature annotation.</text>
</comment>
<feature type="domain" description="Cadherin" evidence="22">
    <location>
        <begin position="1488"/>
        <end position="1598"/>
    </location>
</feature>
<dbReference type="GO" id="GO:0034332">
    <property type="term" value="P:adherens junction organization"/>
    <property type="evidence" value="ECO:0007669"/>
    <property type="project" value="TreeGrafter"/>
</dbReference>
<evidence type="ECO:0000256" key="13">
    <source>
        <dbReference type="ARBA" id="ARBA00023180"/>
    </source>
</evidence>
<dbReference type="InterPro" id="IPR000233">
    <property type="entry name" value="Cadherin_Y-type_LIR"/>
</dbReference>
<dbReference type="Gene3D" id="2.10.25.10">
    <property type="entry name" value="Laminin"/>
    <property type="match status" value="4"/>
</dbReference>
<evidence type="ECO:0000256" key="4">
    <source>
        <dbReference type="ARBA" id="ARBA00022692"/>
    </source>
</evidence>
<evidence type="ECO:0000256" key="14">
    <source>
        <dbReference type="PROSITE-ProRule" id="PRU00043"/>
    </source>
</evidence>
<feature type="domain" description="Cadherin" evidence="22">
    <location>
        <begin position="954"/>
        <end position="1054"/>
    </location>
</feature>
<dbReference type="GO" id="GO:0045296">
    <property type="term" value="F:cadherin binding"/>
    <property type="evidence" value="ECO:0007669"/>
    <property type="project" value="TreeGrafter"/>
</dbReference>
<evidence type="ECO:0000256" key="6">
    <source>
        <dbReference type="ARBA" id="ARBA00022729"/>
    </source>
</evidence>
<evidence type="ECO:0000259" key="21">
    <source>
        <dbReference type="PROSITE" id="PS50026"/>
    </source>
</evidence>
<feature type="domain" description="Cadherin" evidence="22">
    <location>
        <begin position="346"/>
        <end position="442"/>
    </location>
</feature>
<dbReference type="InterPro" id="IPR015919">
    <property type="entry name" value="Cadherin-like_sf"/>
</dbReference>
<dbReference type="Pfam" id="PF00028">
    <property type="entry name" value="Cadherin"/>
    <property type="match status" value="10"/>
</dbReference>
<feature type="domain" description="Laminin G" evidence="20">
    <location>
        <begin position="2230"/>
        <end position="2429"/>
    </location>
</feature>
<feature type="domain" description="EGF-like" evidence="21">
    <location>
        <begin position="2193"/>
        <end position="2230"/>
    </location>
</feature>
<dbReference type="PROSITE" id="PS00010">
    <property type="entry name" value="ASX_HYDROXYL"/>
    <property type="match status" value="2"/>
</dbReference>
<keyword evidence="4 16" id="KW-0812">Transmembrane</keyword>
<keyword evidence="10 19" id="KW-1133">Transmembrane helix</keyword>
<dbReference type="SMART" id="SM00282">
    <property type="entry name" value="LamG"/>
    <property type="match status" value="2"/>
</dbReference>
<dbReference type="InterPro" id="IPR056370">
    <property type="entry name" value="Shg-like_Ig-like"/>
</dbReference>
<evidence type="ECO:0000256" key="12">
    <source>
        <dbReference type="ARBA" id="ARBA00023157"/>
    </source>
</evidence>
<dbReference type="GO" id="GO:0016339">
    <property type="term" value="P:calcium-dependent cell-cell adhesion via plasma membrane cell adhesion molecules"/>
    <property type="evidence" value="ECO:0007669"/>
    <property type="project" value="TreeGrafter"/>
</dbReference>
<feature type="domain" description="Cadherin" evidence="22">
    <location>
        <begin position="445"/>
        <end position="542"/>
    </location>
</feature>
<evidence type="ECO:0000256" key="8">
    <source>
        <dbReference type="ARBA" id="ARBA00022837"/>
    </source>
</evidence>
<sequence length="2917" mass="317355">MAAAVRLFATLLNISIILVLILILVSGFALPSINVHFNTRPGTILTELQNQGQSFELDPTSSKYFGVTDSGKLVTNRPLVDLLGSSLTVGIRHRIGDHSWNEQINVRIVNTGRDSKLHFADSRYQGVITENNPLGEKVRGLSDLRVVVPIYAQGMPVQYELLGQGSDKFHLEVSEDDSTVGVYADAPLQVAEKEFYKLTLEAVVNDEVAMTEVQIWVLGLHPPVFAFSSFIYSIAENSPVGTIAGTVFATDEDMGENGHVTYHLLKPNRYFTVGQESGLVTVTETTPIGEYKMQVVARDAGTPFQESAPVPLQISVISSSSNMIPYGNDMMFAPDYKPSKRFRREVLPEERVPVNEDTAIDTVIFTVSSLNDTDRFAYVGTPNPLFGLNETTGEVTLLGQLNFEQATVHEFEVEITNVENTDKRDTQRIIIEVQNVNEPPQWEIVVYPYIAVVPVDASTGASIYRLRASDPEGSDVRFYLNSGGSGLFTVDEESGSIRTSLLEGQTYEQGRKYILSVYAQDENGSSIPAEVNIFGGSHPPQFTQEVYNVAVEEEKIGEQNVIDIDAFSFSNVAVTFALLNSETNQPIPRHSIDPSSGLIKLLENVDREVLDSYFLEVQATEDVQDGLSTTVRVNVEVTDINDCVPKFERETYSFRNVIETIDTTTPIGTVAATDCDADPNNILTYSLIGAQADKFRLDSQGVLYAATGLDYDVGDGSYELEAQVQDQAGGADTAKVWVYLTDVNDEPPVFLNTDGSVYYIDEDAPAGYIIGTVYASDADKTDTITFGIQGSSTFQIDPQTGVISRIGTGNLPEASYRFNVTATDGKYTSDAEVEIQVNDINDNTPVFPDCSTYTPSISESAGIGTFLIKVQATDADKGVNAEIAYDIAGSNNPFTIDAVTGDISTQDPLDRETTPTIDIVVTAQDNPGSIFSNQGFCFITVTITDVNDNRPTFPLEDYVVIISNTVQPFTTILTVQVEDADLPTPAGFTYGLTGQNPVLFEIDQDGEISPVADLSGYDDNTFNFKVEAEDGPNKAKSNVQVKVLATGVDQPPVWVSTFPDITVMENISINDVIGTLEARSQSGNGVGYRVVQGQIPQTNSEGQFAVQNVGDSMIANLYISAPLDYETTKFYKLQMEAYDDGNRLSILGTQTVNVQDVNDETPQFPVTNFFVAYPEDVDPPFLVTQVQAEDADTEPAFKTITYSLDPSFSDAPYFSINPTTGALTSLIKFDRESEDSYSVQVVATDGAPSSLPSAGGPNKGYLRVVINVVDKNDNPPVFDAPMYIRTIREDEPVGSEVIQVTATDVDPDSIPRYLITANNTGGAFEVDPATGAISIASPLDYETQREYWLMYTANDGLNVASTVIRIQLENVNDEKPEFEAPVYTAEVSENDPNVPRQLLQVKAVDGDADANQADIRYSLEGTGAGTTFTIDAVTGQITLTEMLDRESVSIWKLLVKATDGGSTGTSLTGYADLEVTVLDENDNSPFFPELEYRGSVPENSPGGTRVMQVTAIDYDDPNGFGRITYSTISSSEIPNDGSGLFQIDGSTGWVTVKSGAVLDREKNDTYTLRIRASDVPNSEALTDAIIQILDVNDNAPEFVGGPYATSVEETQPVGATVWEVSVTDADVDFNEEVQFNIIGGNVGGSFEIVADPLTLIGIIRIARQLDYESPNKLYTLTLTVDDNSGPDSQSQTTITIDVLDVNDIAPTFNPAEYVSANVLESVAVGTYIGTVSASDPEAGLFGQFTFSIDPASDPDGLFSIEEILPVGAVKRADVQTAKPLDREKVETHVLTLRATDLGVPPLTGYATLNLTLDDVNDTPPTFATDYRPTIKENLAVVQFVGYISAKDEDPTGGPPFTLVVEPNTDTNSFTWFDVDGLTGNNLSISSKAISFDREAQATYSIPIRITDKAPNGNSGVQNLIVEIEDENDNQHYGTTKEMLVYSFEGDIPETRIGNIPDSPIGFVGVSDKDTLEDKTYFPDLSDVYKQYFRVDEDTGQVTILAGTPAGTYNFDVRVADDGKYDDQTSTVIVDVRDIPEEAVRSSGSFRFEGVTAEELITVPSGGGETKLDILKNILAEIIPAKPENVDIFSVINVPNQPNTVDVRYSAHGSPYYPPEQMDGAALANRDGIAQALGVTIGMIKIDMCLLESACESACTNVLEIDPQPTLINTPSASFTAVTTSTVAKCVCGANTQQPGLCDFDACLNGGTCTETQGGGHTCQCPTGYDGPDCQQTTREFKDGFAHFGTLQQCEETHTSLEFITTAAEGVLLYNGPMIPVTGDMPEDFMLIQLLGGQPKLEINLGSGTLSLSLPATTNLGDGKWHRLDVYRNGKDVEFMLDRCKDAAVAEASTSSSRQTDQCKITGQAPGDNKFLNVNTPLQLGGIDESPGFTYPVDITFAASYDGCMKNLEQDSTLYDLETPGKAAGSEAGCSKLVCGECNNGTCEGDFSTYTCLCDPGYTGEKCDQTTPAYDFATESYVRYQLKPTIVIDSREGNYQVSFRTREDEGLLWTITNLNGLEFTTLELINGYIRSRWNLGDGEHSMYLDQYAVNDGDWHMVHLERFDFYITVRIDGGGGVRQMESRESTFSTLEVDPNSLLLGAFVVHVVDISQDFQGCMNDPRINNFYLGFETESDYAIPQPTASVTEGCPSYDPCASNPCPVPFICKDVWRKYICICKPGFEELGNTCVAIDDCDPNPCLNGGICTDRESGFDCECPDGYRGDICDVKVVPRVGEPLNLSIGAILAMILCILIIILMLLAFVFYKRNQDRKQALAFAIDPDDDIRENFINYDEEGGGEEDQDAYDVSTLRKPVQPVQPMDDYIKPPTTVVPLSHAPRPTGDDPNVGDFINDRLKDANDDPDAYPNDSLKEFDYEGEGSSAGSLSSLNSSSTDGDQNYDYLNDWGPPFKKLADMYGGGEDD</sequence>
<feature type="disulfide bond" evidence="15">
    <location>
        <begin position="2434"/>
        <end position="2451"/>
    </location>
</feature>
<evidence type="ECO:0000259" key="20">
    <source>
        <dbReference type="PROSITE" id="PS50025"/>
    </source>
</evidence>
<dbReference type="PROSITE" id="PS50268">
    <property type="entry name" value="CADHERIN_2"/>
    <property type="match status" value="16"/>
</dbReference>
<dbReference type="SUPFAM" id="SSF49899">
    <property type="entry name" value="Concanavalin A-like lectins/glucanases"/>
    <property type="match status" value="2"/>
</dbReference>
<dbReference type="EnsemblMetazoa" id="XM_038221248.1">
    <property type="protein sequence ID" value="XP_038077176.1"/>
    <property type="gene ID" value="LOC119745014"/>
</dbReference>
<dbReference type="PROSITE" id="PS50026">
    <property type="entry name" value="EGF_3"/>
    <property type="match status" value="4"/>
</dbReference>
<dbReference type="FunFam" id="2.60.40.60:FF:000020">
    <property type="entry name" value="Dachsous cadherin-related 1b"/>
    <property type="match status" value="2"/>
</dbReference>
<dbReference type="GO" id="GO:0016342">
    <property type="term" value="C:catenin complex"/>
    <property type="evidence" value="ECO:0007669"/>
    <property type="project" value="TreeGrafter"/>
</dbReference>
<dbReference type="InterPro" id="IPR039808">
    <property type="entry name" value="Cadherin"/>
</dbReference>
<dbReference type="InterPro" id="IPR001791">
    <property type="entry name" value="Laminin_G"/>
</dbReference>
<feature type="transmembrane region" description="Helical" evidence="19">
    <location>
        <begin position="2738"/>
        <end position="2761"/>
    </location>
</feature>
<dbReference type="PRINTS" id="PR00205">
    <property type="entry name" value="CADHERIN"/>
</dbReference>
<dbReference type="PROSITE" id="PS01186">
    <property type="entry name" value="EGF_2"/>
    <property type="match status" value="4"/>
</dbReference>
<evidence type="ECO:0000256" key="19">
    <source>
        <dbReference type="SAM" id="Phobius"/>
    </source>
</evidence>
<evidence type="ECO:0000256" key="7">
    <source>
        <dbReference type="ARBA" id="ARBA00022737"/>
    </source>
</evidence>
<dbReference type="Pfam" id="PF00008">
    <property type="entry name" value="EGF"/>
    <property type="match status" value="2"/>
</dbReference>
<feature type="domain" description="Cadherin" evidence="22">
    <location>
        <begin position="1279"/>
        <end position="1378"/>
    </location>
</feature>
<keyword evidence="9 16" id="KW-0130">Cell adhesion</keyword>
<dbReference type="RefSeq" id="XP_038077169.1">
    <property type="nucleotide sequence ID" value="XM_038221241.1"/>
</dbReference>
<evidence type="ECO:0000256" key="15">
    <source>
        <dbReference type="PROSITE-ProRule" id="PRU00076"/>
    </source>
</evidence>
<dbReference type="OMA" id="PYHTSQK"/>
<dbReference type="FunFam" id="2.60.40.60:FF:000032">
    <property type="entry name" value="FAT atypical cadherin 1"/>
    <property type="match status" value="1"/>
</dbReference>
<evidence type="ECO:0000313" key="23">
    <source>
        <dbReference type="EnsemblMetazoa" id="XP_038077169.1"/>
    </source>
</evidence>
<dbReference type="Proteomes" id="UP000887568">
    <property type="component" value="Unplaced"/>
</dbReference>
<feature type="disulfide bond" evidence="15">
    <location>
        <begin position="2453"/>
        <end position="2462"/>
    </location>
</feature>
<dbReference type="OrthoDB" id="6252479at2759"/>
<feature type="domain" description="Cadherin" evidence="22">
    <location>
        <begin position="657"/>
        <end position="750"/>
    </location>
</feature>
<dbReference type="Pfam" id="PF02210">
    <property type="entry name" value="Laminin_G_2"/>
    <property type="match status" value="2"/>
</dbReference>
<feature type="domain" description="EGF-like" evidence="21">
    <location>
        <begin position="2687"/>
        <end position="2723"/>
    </location>
</feature>
<dbReference type="GO" id="GO:0044331">
    <property type="term" value="P:cell-cell adhesion mediated by cadherin"/>
    <property type="evidence" value="ECO:0007669"/>
    <property type="project" value="TreeGrafter"/>
</dbReference>
<evidence type="ECO:0000256" key="10">
    <source>
        <dbReference type="ARBA" id="ARBA00022989"/>
    </source>
</evidence>
<feature type="domain" description="Laminin G" evidence="20">
    <location>
        <begin position="2466"/>
        <end position="2646"/>
    </location>
</feature>
<feature type="disulfide bond" evidence="15">
    <location>
        <begin position="2713"/>
        <end position="2722"/>
    </location>
</feature>
<feature type="domain" description="Cadherin" evidence="22">
    <location>
        <begin position="1055"/>
        <end position="1164"/>
    </location>
</feature>
<dbReference type="Gene3D" id="2.60.40.60">
    <property type="entry name" value="Cadherins"/>
    <property type="match status" value="16"/>
</dbReference>
<protein>
    <submittedName>
        <fullName evidence="23">Uncharacterized protein</fullName>
    </submittedName>
</protein>
<evidence type="ECO:0000256" key="3">
    <source>
        <dbReference type="ARBA" id="ARBA00022536"/>
    </source>
</evidence>
<evidence type="ECO:0000256" key="2">
    <source>
        <dbReference type="ARBA" id="ARBA00022475"/>
    </source>
</evidence>
<dbReference type="CDD" id="cd00110">
    <property type="entry name" value="LamG"/>
    <property type="match status" value="2"/>
</dbReference>